<dbReference type="PANTHER" id="PTHR47163">
    <property type="entry name" value="DDE_TNP_IS1595 DOMAIN-CONTAINING PROTEIN"/>
    <property type="match status" value="1"/>
</dbReference>
<protein>
    <recommendedName>
        <fullName evidence="1">ISXO2-like transposase domain-containing protein</fullName>
    </recommendedName>
</protein>
<dbReference type="AlphaFoldDB" id="A0AAV3Y692"/>
<dbReference type="PANTHER" id="PTHR47163:SF2">
    <property type="entry name" value="SI:DKEY-17M8.2"/>
    <property type="match status" value="1"/>
</dbReference>
<reference evidence="2 3" key="1">
    <citation type="journal article" date="2021" name="Elife">
        <title>Chloroplast acquisition without the gene transfer in kleptoplastic sea slugs, Plakobranchus ocellatus.</title>
        <authorList>
            <person name="Maeda T."/>
            <person name="Takahashi S."/>
            <person name="Yoshida T."/>
            <person name="Shimamura S."/>
            <person name="Takaki Y."/>
            <person name="Nagai Y."/>
            <person name="Toyoda A."/>
            <person name="Suzuki Y."/>
            <person name="Arimoto A."/>
            <person name="Ishii H."/>
            <person name="Satoh N."/>
            <person name="Nishiyama T."/>
            <person name="Hasebe M."/>
            <person name="Maruyama T."/>
            <person name="Minagawa J."/>
            <person name="Obokata J."/>
            <person name="Shigenobu S."/>
        </authorList>
    </citation>
    <scope>NUCLEOTIDE SEQUENCE [LARGE SCALE GENOMIC DNA]</scope>
</reference>
<dbReference type="InterPro" id="IPR053164">
    <property type="entry name" value="IS1016-like_transposase"/>
</dbReference>
<proteinExistence type="predicted"/>
<dbReference type="Proteomes" id="UP000735302">
    <property type="component" value="Unassembled WGS sequence"/>
</dbReference>
<dbReference type="Pfam" id="PF12762">
    <property type="entry name" value="DDE_Tnp_IS1595"/>
    <property type="match status" value="1"/>
</dbReference>
<accession>A0AAV3Y692</accession>
<feature type="domain" description="ISXO2-like transposase" evidence="1">
    <location>
        <begin position="90"/>
        <end position="236"/>
    </location>
</feature>
<comment type="caution">
    <text evidence="2">The sequence shown here is derived from an EMBL/GenBank/DDBJ whole genome shotgun (WGS) entry which is preliminary data.</text>
</comment>
<evidence type="ECO:0000313" key="3">
    <source>
        <dbReference type="Proteomes" id="UP000735302"/>
    </source>
</evidence>
<sequence>MSLVKSGRGEERIFRCPSHKAHKIFLKKDSFWESSHLKFKQIVELLFLWAFKIPVNTANDLVDVSEKTIVQWFAYFRDICTNNLVNNPYRIGGPGVIVEIDESLVAKRKNNVGHVVEQRWVFGGVCPATGQGFLTHIADKSAATLLPLIMRYVEPGSIIHSDGLPSYNNIATLPVNPPYQHLVVNHNRNFVDPVTGACTNHVECYWKNCKRRFKVMAGVHNSTLDSHLDEFMWREIHGKTGEDALNNILLHLSQWYPLP</sequence>
<evidence type="ECO:0000259" key="1">
    <source>
        <dbReference type="SMART" id="SM01126"/>
    </source>
</evidence>
<keyword evidence="3" id="KW-1185">Reference proteome</keyword>
<name>A0AAV3Y692_9GAST</name>
<dbReference type="SMART" id="SM01126">
    <property type="entry name" value="DDE_Tnp_IS1595"/>
    <property type="match status" value="1"/>
</dbReference>
<dbReference type="EMBL" id="BLXT01000519">
    <property type="protein sequence ID" value="GFN77994.1"/>
    <property type="molecule type" value="Genomic_DNA"/>
</dbReference>
<dbReference type="NCBIfam" id="NF033547">
    <property type="entry name" value="transpos_IS1595"/>
    <property type="match status" value="1"/>
</dbReference>
<evidence type="ECO:0000313" key="2">
    <source>
        <dbReference type="EMBL" id="GFN77994.1"/>
    </source>
</evidence>
<gene>
    <name evidence="2" type="ORF">PoB_000450000</name>
</gene>
<dbReference type="InterPro" id="IPR024445">
    <property type="entry name" value="Tnp_ISXO2-like"/>
</dbReference>
<organism evidence="2 3">
    <name type="scientific">Plakobranchus ocellatus</name>
    <dbReference type="NCBI Taxonomy" id="259542"/>
    <lineage>
        <taxon>Eukaryota</taxon>
        <taxon>Metazoa</taxon>
        <taxon>Spiralia</taxon>
        <taxon>Lophotrochozoa</taxon>
        <taxon>Mollusca</taxon>
        <taxon>Gastropoda</taxon>
        <taxon>Heterobranchia</taxon>
        <taxon>Euthyneura</taxon>
        <taxon>Panpulmonata</taxon>
        <taxon>Sacoglossa</taxon>
        <taxon>Placobranchoidea</taxon>
        <taxon>Plakobranchidae</taxon>
        <taxon>Plakobranchus</taxon>
    </lineage>
</organism>